<feature type="disulfide bond" evidence="6">
    <location>
        <begin position="82"/>
        <end position="89"/>
    </location>
</feature>
<feature type="disulfide bond" evidence="6">
    <location>
        <begin position="59"/>
        <end position="112"/>
    </location>
</feature>
<feature type="chain" id="PRO_5004231542" evidence="8">
    <location>
        <begin position="31"/>
        <end position="113"/>
    </location>
</feature>
<evidence type="ECO:0000256" key="3">
    <source>
        <dbReference type="ARBA" id="ARBA00022900"/>
    </source>
</evidence>
<dbReference type="SUPFAM" id="SSF57247">
    <property type="entry name" value="Bowman-Birk inhibitor, BBI"/>
    <property type="match status" value="1"/>
</dbReference>
<accession>Q40329</accession>
<keyword evidence="2 7" id="KW-0646">Protease inhibitor</keyword>
<proteinExistence type="evidence at transcript level"/>
<dbReference type="FunFam" id="2.10.69.10:FF:000001">
    <property type="entry name" value="Bowman-Birk type proteinase inhibitor"/>
    <property type="match status" value="1"/>
</dbReference>
<evidence type="ECO:0000256" key="6">
    <source>
        <dbReference type="PIRSR" id="PIRSR600877-51"/>
    </source>
</evidence>
<dbReference type="CDD" id="cd00023">
    <property type="entry name" value="BBI"/>
    <property type="match status" value="1"/>
</dbReference>
<dbReference type="EMBL" id="X79879">
    <property type="protein sequence ID" value="CAA56253.1"/>
    <property type="molecule type" value="mRNA"/>
</dbReference>
<evidence type="ECO:0000256" key="5">
    <source>
        <dbReference type="PIRSR" id="PIRSR600877-50"/>
    </source>
</evidence>
<evidence type="ECO:0000256" key="4">
    <source>
        <dbReference type="ARBA" id="ARBA00023157"/>
    </source>
</evidence>
<keyword evidence="8" id="KW-0732">Signal</keyword>
<feature type="site" description="Reactive bond for trypsin" evidence="5">
    <location>
        <begin position="67"/>
        <end position="68"/>
    </location>
</feature>
<feature type="disulfide bond" evidence="6">
    <location>
        <begin position="60"/>
        <end position="75"/>
    </location>
</feature>
<evidence type="ECO:0000313" key="10">
    <source>
        <dbReference type="EMBL" id="CAA56253.1"/>
    </source>
</evidence>
<dbReference type="PROSITE" id="PS00281">
    <property type="entry name" value="BOWMAN_BIRK"/>
    <property type="match status" value="1"/>
</dbReference>
<evidence type="ECO:0000256" key="2">
    <source>
        <dbReference type="ARBA" id="ARBA00022690"/>
    </source>
</evidence>
<name>Q40329_MEDSA</name>
<dbReference type="Pfam" id="PF00228">
    <property type="entry name" value="Bowman-Birk_leg"/>
    <property type="match status" value="2"/>
</dbReference>
<sequence length="113" mass="12565">MELMMNKKAMMMKLALLVFLLGFTSTVVDARFDQASFISQLLFNGEAANYDVKSTTTACCNFCPCTRSIPPQCRCTDIGETCHSACKSCLCTRSIPPQCRCTDITNFCYPKCN</sequence>
<dbReference type="GO" id="GO:0004867">
    <property type="term" value="F:serine-type endopeptidase inhibitor activity"/>
    <property type="evidence" value="ECO:0007669"/>
    <property type="project" value="UniProtKB-KW"/>
</dbReference>
<feature type="signal peptide" evidence="8">
    <location>
        <begin position="1"/>
        <end position="30"/>
    </location>
</feature>
<organism evidence="10">
    <name type="scientific">Medicago sativa</name>
    <name type="common">Alfalfa</name>
    <dbReference type="NCBI Taxonomy" id="3879"/>
    <lineage>
        <taxon>Eukaryota</taxon>
        <taxon>Viridiplantae</taxon>
        <taxon>Streptophyta</taxon>
        <taxon>Embryophyta</taxon>
        <taxon>Tracheophyta</taxon>
        <taxon>Spermatophyta</taxon>
        <taxon>Magnoliopsida</taxon>
        <taxon>eudicotyledons</taxon>
        <taxon>Gunneridae</taxon>
        <taxon>Pentapetalae</taxon>
        <taxon>rosids</taxon>
        <taxon>fabids</taxon>
        <taxon>Fabales</taxon>
        <taxon>Fabaceae</taxon>
        <taxon>Papilionoideae</taxon>
        <taxon>50 kb inversion clade</taxon>
        <taxon>NPAAA clade</taxon>
        <taxon>Hologalegina</taxon>
        <taxon>IRL clade</taxon>
        <taxon>Trifolieae</taxon>
        <taxon>Medicago</taxon>
    </lineage>
</organism>
<evidence type="ECO:0000259" key="9">
    <source>
        <dbReference type="PROSITE" id="PS00281"/>
    </source>
</evidence>
<feature type="disulfide bond" evidence="6">
    <location>
        <begin position="65"/>
        <end position="73"/>
    </location>
</feature>
<keyword evidence="4 6" id="KW-1015">Disulfide bond</keyword>
<gene>
    <name evidence="10" type="primary">ATI 18</name>
</gene>
<feature type="disulfide bond" evidence="6">
    <location>
        <begin position="86"/>
        <end position="101"/>
    </location>
</feature>
<dbReference type="InterPro" id="IPR000877">
    <property type="entry name" value="Prot_inh_BBI"/>
</dbReference>
<dbReference type="InterPro" id="IPR035995">
    <property type="entry name" value="Bowman-Birk_prot_inh"/>
</dbReference>
<reference evidence="10" key="1">
    <citation type="submission" date="1994-06" db="EMBL/GenBank/DDBJ databases">
        <authorList>
            <person name="McGurl B.F."/>
        </authorList>
    </citation>
    <scope>NUCLEOTIDE SEQUENCE</scope>
</reference>
<dbReference type="MEROPS" id="I12.003"/>
<evidence type="ECO:0000256" key="1">
    <source>
        <dbReference type="ARBA" id="ARBA00008506"/>
    </source>
</evidence>
<feature type="site" description="Reactive bond for trypsin" evidence="5">
    <location>
        <begin position="93"/>
        <end position="94"/>
    </location>
</feature>
<dbReference type="PANTHER" id="PTHR33479:SF19">
    <property type="entry name" value="BOWMAN-BIRK TYPE PROTEINASE INHIBITOR C-II"/>
    <property type="match status" value="1"/>
</dbReference>
<feature type="disulfide bond" evidence="6">
    <location>
        <begin position="91"/>
        <end position="99"/>
    </location>
</feature>
<reference evidence="10" key="2">
    <citation type="journal article" date="1995" name="Plant Mol. Biol.">
        <title>Cloning and characterization of two Bowman-Birk proteinase inhibitors from alfalfa (Medicago sativa var. Vernema).</title>
        <authorList>
            <person name="McGurl B."/>
            <person name="Mukherjee S."/>
            <person name="Kahn M."/>
            <person name="Ryan C.A."/>
        </authorList>
    </citation>
    <scope>NUCLEOTIDE SEQUENCE</scope>
</reference>
<feature type="domain" description="Bowman-Birk serine protease inhibitors family" evidence="9">
    <location>
        <begin position="75"/>
        <end position="89"/>
    </location>
</feature>
<dbReference type="AlphaFoldDB" id="Q40329"/>
<comment type="similarity">
    <text evidence="1 7">Belongs to the Bowman-Birk serine protease inhibitor family.</text>
</comment>
<evidence type="ECO:0000256" key="7">
    <source>
        <dbReference type="RuleBase" id="RU003856"/>
    </source>
</evidence>
<dbReference type="GO" id="GO:0005576">
    <property type="term" value="C:extracellular region"/>
    <property type="evidence" value="ECO:0007669"/>
    <property type="project" value="InterPro"/>
</dbReference>
<dbReference type="PIR" id="S56647">
    <property type="entry name" value="S56647"/>
</dbReference>
<dbReference type="PANTHER" id="PTHR33479">
    <property type="entry name" value="BOWMAN-BIRK TYPE BRAN TRYPSIN INHIBITOR"/>
    <property type="match status" value="1"/>
</dbReference>
<feature type="disulfide bond" evidence="6">
    <location>
        <begin position="63"/>
        <end position="108"/>
    </location>
</feature>
<dbReference type="SMART" id="SM00269">
    <property type="entry name" value="BowB"/>
    <property type="match status" value="1"/>
</dbReference>
<dbReference type="Gene3D" id="2.10.69.10">
    <property type="entry name" value="Cysteine Protease (Bromelain) Inhibitor, subunit H"/>
    <property type="match status" value="1"/>
</dbReference>
<protein>
    <submittedName>
        <fullName evidence="10">Serine proteinase inhibitor</fullName>
    </submittedName>
</protein>
<keyword evidence="3 7" id="KW-0722">Serine protease inhibitor</keyword>
<evidence type="ECO:0000256" key="8">
    <source>
        <dbReference type="SAM" id="SignalP"/>
    </source>
</evidence>